<sequence>MNLKFLGCRKVLIDQCEDSYGRIAVDAIAGYRFLVFGENVEQSCVKVDNPAWLEYQYTRAMLLGGLCHPSPESALFLGLGSGVLTQACMLALPSLYDIEVIELRPDVVRMASQHLGFNAEDERLTLRYGDAMELLQTAEQADLIFMDLYDENGPARGHLAWKFLQDCRDKLSENGWLIINQWATADYQPLAAALLRGVFEHHYWEIPVKEGNVILLVPASLEQDIPLAELRQRAKQLTKTLGYRLASVVERIRAPIL</sequence>
<keyword evidence="1" id="KW-0620">Polyamine biosynthesis</keyword>
<evidence type="ECO:0000313" key="2">
    <source>
        <dbReference type="EMBL" id="MDM7857408.1"/>
    </source>
</evidence>
<evidence type="ECO:0000313" key="3">
    <source>
        <dbReference type="Proteomes" id="UP001241056"/>
    </source>
</evidence>
<keyword evidence="2" id="KW-0808">Transferase</keyword>
<evidence type="ECO:0000256" key="1">
    <source>
        <dbReference type="ARBA" id="ARBA00023115"/>
    </source>
</evidence>
<dbReference type="Pfam" id="PF01564">
    <property type="entry name" value="Spermine_synth"/>
    <property type="match status" value="1"/>
</dbReference>
<keyword evidence="3" id="KW-1185">Reference proteome</keyword>
<name>A0ABT7SMJ3_9GAMM</name>
<dbReference type="InterPro" id="IPR029063">
    <property type="entry name" value="SAM-dependent_MTases_sf"/>
</dbReference>
<dbReference type="PANTHER" id="PTHR43317">
    <property type="entry name" value="THERMOSPERMINE SYNTHASE ACAULIS5"/>
    <property type="match status" value="1"/>
</dbReference>
<proteinExistence type="predicted"/>
<gene>
    <name evidence="2" type="ORF">QEZ41_03830</name>
</gene>
<dbReference type="EMBL" id="JAUCDY010000003">
    <property type="protein sequence ID" value="MDM7857408.1"/>
    <property type="molecule type" value="Genomic_DNA"/>
</dbReference>
<dbReference type="CDD" id="cd02440">
    <property type="entry name" value="AdoMet_MTases"/>
    <property type="match status" value="1"/>
</dbReference>
<accession>A0ABT7SMJ3</accession>
<dbReference type="Proteomes" id="UP001241056">
    <property type="component" value="Unassembled WGS sequence"/>
</dbReference>
<dbReference type="PANTHER" id="PTHR43317:SF1">
    <property type="entry name" value="THERMOSPERMINE SYNTHASE ACAULIS5"/>
    <property type="match status" value="1"/>
</dbReference>
<dbReference type="Gene3D" id="3.40.50.150">
    <property type="entry name" value="Vaccinia Virus protein VP39"/>
    <property type="match status" value="1"/>
</dbReference>
<dbReference type="SUPFAM" id="SSF53335">
    <property type="entry name" value="S-adenosyl-L-methionine-dependent methyltransferases"/>
    <property type="match status" value="1"/>
</dbReference>
<dbReference type="GO" id="GO:0008168">
    <property type="term" value="F:methyltransferase activity"/>
    <property type="evidence" value="ECO:0007669"/>
    <property type="project" value="UniProtKB-KW"/>
</dbReference>
<keyword evidence="2" id="KW-0489">Methyltransferase</keyword>
<comment type="caution">
    <text evidence="2">The sequence shown here is derived from an EMBL/GenBank/DDBJ whole genome shotgun (WGS) entry which is preliminary data.</text>
</comment>
<dbReference type="RefSeq" id="WP_289410063.1">
    <property type="nucleotide sequence ID" value="NZ_JAUCDY010000003.1"/>
</dbReference>
<organism evidence="2 3">
    <name type="scientific">Thiopseudomonas acetoxidans</name>
    <dbReference type="NCBI Taxonomy" id="3041622"/>
    <lineage>
        <taxon>Bacteria</taxon>
        <taxon>Pseudomonadati</taxon>
        <taxon>Pseudomonadota</taxon>
        <taxon>Gammaproteobacteria</taxon>
        <taxon>Pseudomonadales</taxon>
        <taxon>Pseudomonadaceae</taxon>
        <taxon>Thiopseudomonas</taxon>
    </lineage>
</organism>
<reference evidence="2 3" key="1">
    <citation type="submission" date="2023-06" db="EMBL/GenBank/DDBJ databases">
        <title>Thiopseudomonas sp. CY1220 draft genome sequence.</title>
        <authorList>
            <person name="Zhao G."/>
            <person name="An M."/>
        </authorList>
    </citation>
    <scope>NUCLEOTIDE SEQUENCE [LARGE SCALE GENOMIC DNA]</scope>
    <source>
        <strain evidence="2 3">CY1220</strain>
    </source>
</reference>
<dbReference type="GO" id="GO:0032259">
    <property type="term" value="P:methylation"/>
    <property type="evidence" value="ECO:0007669"/>
    <property type="project" value="UniProtKB-KW"/>
</dbReference>
<protein>
    <submittedName>
        <fullName evidence="2">Methyltransferase</fullName>
    </submittedName>
</protein>